<name>A0A2C7AAW6_9PROT</name>
<dbReference type="RefSeq" id="WP_099095327.1">
    <property type="nucleotide sequence ID" value="NZ_PDNU01000014.1"/>
</dbReference>
<dbReference type="Proteomes" id="UP000223527">
    <property type="component" value="Unassembled WGS sequence"/>
</dbReference>
<comment type="caution">
    <text evidence="2">The sequence shown here is derived from an EMBL/GenBank/DDBJ whole genome shotgun (WGS) entry which is preliminary data.</text>
</comment>
<evidence type="ECO:0000259" key="1">
    <source>
        <dbReference type="PROSITE" id="PS51186"/>
    </source>
</evidence>
<dbReference type="InterPro" id="IPR000182">
    <property type="entry name" value="GNAT_dom"/>
</dbReference>
<evidence type="ECO:0000313" key="3">
    <source>
        <dbReference type="Proteomes" id="UP000223527"/>
    </source>
</evidence>
<feature type="domain" description="N-acetyltransferase" evidence="1">
    <location>
        <begin position="12"/>
        <end position="152"/>
    </location>
</feature>
<sequence length="289" mass="30030">MATLSRPENPGLLLRPLAPADLPAAHALSAALRWPHRLEDWAFALALGEGLAAEREGRLVGTAMGWRHGPGFATLGSVIVDDAMQGRGIGRRLTQGVLDRLGEDCRVLLHATEAGAPLYRSLGFRPALEIRQHNGLARAPAEQAAPAGLTLRPVRPQDAGALVALDAEATGTPRAALLHAVLPLAEGVVLERGGMPAGFALIRPFGRGEVVGPVVAPGVEAARLLIGHWLAARAGRFLRLDVPAESGLGGWLAAHGLAEVGAVAGMVRGAAPRRRPDLANYALVSQALG</sequence>
<protein>
    <submittedName>
        <fullName evidence="2">GNAT family N-acetyltransferase</fullName>
    </submittedName>
</protein>
<dbReference type="InterPro" id="IPR041496">
    <property type="entry name" value="YitH/HolE_GNAT"/>
</dbReference>
<dbReference type="InterPro" id="IPR016181">
    <property type="entry name" value="Acyl_CoA_acyltransferase"/>
</dbReference>
<dbReference type="Gene3D" id="3.40.630.30">
    <property type="match status" value="1"/>
</dbReference>
<dbReference type="EMBL" id="PDNU01000014">
    <property type="protein sequence ID" value="PHK95199.1"/>
    <property type="molecule type" value="Genomic_DNA"/>
</dbReference>
<dbReference type="InterPro" id="IPR052729">
    <property type="entry name" value="Acyl/Acetyltrans_Enzymes"/>
</dbReference>
<accession>A0A2C7AAW6</accession>
<dbReference type="Pfam" id="PF13508">
    <property type="entry name" value="Acetyltransf_7"/>
    <property type="match status" value="1"/>
</dbReference>
<dbReference type="PROSITE" id="PS51186">
    <property type="entry name" value="GNAT"/>
    <property type="match status" value="1"/>
</dbReference>
<dbReference type="Pfam" id="PF18014">
    <property type="entry name" value="Acetyltransf_18"/>
    <property type="match status" value="1"/>
</dbReference>
<keyword evidence="2" id="KW-0808">Transferase</keyword>
<keyword evidence="3" id="KW-1185">Reference proteome</keyword>
<dbReference type="SUPFAM" id="SSF55729">
    <property type="entry name" value="Acyl-CoA N-acyltransferases (Nat)"/>
    <property type="match status" value="1"/>
</dbReference>
<dbReference type="PANTHER" id="PTHR47237:SF2">
    <property type="entry name" value="BLL4206 PROTEIN"/>
    <property type="match status" value="1"/>
</dbReference>
<reference evidence="2 3" key="1">
    <citation type="submission" date="2017-10" db="EMBL/GenBank/DDBJ databases">
        <authorList>
            <person name="Banno H."/>
            <person name="Chua N.-H."/>
        </authorList>
    </citation>
    <scope>NUCLEOTIDE SEQUENCE [LARGE SCALE GENOMIC DNA]</scope>
    <source>
        <strain evidence="2 3">YW11</strain>
    </source>
</reference>
<evidence type="ECO:0000313" key="2">
    <source>
        <dbReference type="EMBL" id="PHK95199.1"/>
    </source>
</evidence>
<organism evidence="2 3">
    <name type="scientific">Teichococcus rhizosphaerae</name>
    <dbReference type="NCBI Taxonomy" id="1335062"/>
    <lineage>
        <taxon>Bacteria</taxon>
        <taxon>Pseudomonadati</taxon>
        <taxon>Pseudomonadota</taxon>
        <taxon>Alphaproteobacteria</taxon>
        <taxon>Acetobacterales</taxon>
        <taxon>Roseomonadaceae</taxon>
        <taxon>Roseomonas</taxon>
    </lineage>
</organism>
<dbReference type="PANTHER" id="PTHR47237">
    <property type="entry name" value="SLL0310 PROTEIN"/>
    <property type="match status" value="1"/>
</dbReference>
<dbReference type="OrthoDB" id="8453373at2"/>
<dbReference type="Gene3D" id="3.40.630.90">
    <property type="match status" value="1"/>
</dbReference>
<dbReference type="CDD" id="cd04301">
    <property type="entry name" value="NAT_SF"/>
    <property type="match status" value="1"/>
</dbReference>
<dbReference type="AlphaFoldDB" id="A0A2C7AAW6"/>
<proteinExistence type="predicted"/>
<gene>
    <name evidence="2" type="ORF">CR162_09565</name>
</gene>
<dbReference type="GO" id="GO:0016747">
    <property type="term" value="F:acyltransferase activity, transferring groups other than amino-acyl groups"/>
    <property type="evidence" value="ECO:0007669"/>
    <property type="project" value="InterPro"/>
</dbReference>